<dbReference type="Pfam" id="PF01564">
    <property type="entry name" value="Spermine_synth"/>
    <property type="match status" value="1"/>
</dbReference>
<keyword evidence="5" id="KW-1133">Transmembrane helix</keyword>
<evidence type="ECO:0000256" key="1">
    <source>
        <dbReference type="ARBA" id="ARBA00007867"/>
    </source>
</evidence>
<name>A0A1T4Z3H1_9BACT</name>
<dbReference type="STRING" id="48467.SAMN02745166_04977"/>
<feature type="transmembrane region" description="Helical" evidence="5">
    <location>
        <begin position="58"/>
        <end position="79"/>
    </location>
</feature>
<dbReference type="InterPro" id="IPR036259">
    <property type="entry name" value="MFS_trans_sf"/>
</dbReference>
<dbReference type="PANTHER" id="PTHR43317">
    <property type="entry name" value="THERMOSPERMINE SYNTHASE ACAULIS5"/>
    <property type="match status" value="1"/>
</dbReference>
<feature type="transmembrane region" description="Helical" evidence="5">
    <location>
        <begin position="161"/>
        <end position="189"/>
    </location>
</feature>
<dbReference type="SUPFAM" id="SSF53335">
    <property type="entry name" value="S-adenosyl-L-methionine-dependent methyltransferases"/>
    <property type="match status" value="1"/>
</dbReference>
<accession>A0A1T4Z3H1</accession>
<dbReference type="CDD" id="cd06174">
    <property type="entry name" value="MFS"/>
    <property type="match status" value="1"/>
</dbReference>
<keyword evidence="5" id="KW-0472">Membrane</keyword>
<dbReference type="PROSITE" id="PS51006">
    <property type="entry name" value="PABS_2"/>
    <property type="match status" value="1"/>
</dbReference>
<protein>
    <submittedName>
        <fullName evidence="7">Spermine/spermidine synthase</fullName>
    </submittedName>
</protein>
<dbReference type="Gene3D" id="3.40.50.150">
    <property type="entry name" value="Vaccinia Virus protein VP39"/>
    <property type="match status" value="1"/>
</dbReference>
<evidence type="ECO:0000256" key="2">
    <source>
        <dbReference type="ARBA" id="ARBA00022679"/>
    </source>
</evidence>
<feature type="transmembrane region" description="Helical" evidence="5">
    <location>
        <begin position="195"/>
        <end position="214"/>
    </location>
</feature>
<keyword evidence="3 4" id="KW-0620">Polyamine biosynthesis</keyword>
<evidence type="ECO:0000313" key="8">
    <source>
        <dbReference type="Proteomes" id="UP000190774"/>
    </source>
</evidence>
<gene>
    <name evidence="7" type="ORF">SAMN02745166_04977</name>
</gene>
<keyword evidence="8" id="KW-1185">Reference proteome</keyword>
<feature type="transmembrane region" description="Helical" evidence="5">
    <location>
        <begin position="91"/>
        <end position="115"/>
    </location>
</feature>
<feature type="transmembrane region" description="Helical" evidence="5">
    <location>
        <begin position="127"/>
        <end position="149"/>
    </location>
</feature>
<dbReference type="GO" id="GO:0006596">
    <property type="term" value="P:polyamine biosynthetic process"/>
    <property type="evidence" value="ECO:0007669"/>
    <property type="project" value="UniProtKB-UniRule"/>
</dbReference>
<dbReference type="InterPro" id="IPR030374">
    <property type="entry name" value="PABS"/>
</dbReference>
<evidence type="ECO:0000313" key="7">
    <source>
        <dbReference type="EMBL" id="SKB08597.1"/>
    </source>
</evidence>
<dbReference type="RefSeq" id="WP_078816088.1">
    <property type="nucleotide sequence ID" value="NZ_FUYE01000028.1"/>
</dbReference>
<dbReference type="GO" id="GO:0010487">
    <property type="term" value="F:thermospermine synthase activity"/>
    <property type="evidence" value="ECO:0007669"/>
    <property type="project" value="TreeGrafter"/>
</dbReference>
<keyword evidence="2 4" id="KW-0808">Transferase</keyword>
<comment type="similarity">
    <text evidence="1">Belongs to the spermidine/spermine synthase family.</text>
</comment>
<dbReference type="PANTHER" id="PTHR43317:SF1">
    <property type="entry name" value="THERMOSPERMINE SYNTHASE ACAULIS5"/>
    <property type="match status" value="1"/>
</dbReference>
<evidence type="ECO:0000259" key="6">
    <source>
        <dbReference type="PROSITE" id="PS51006"/>
    </source>
</evidence>
<dbReference type="AlphaFoldDB" id="A0A1T4Z3H1"/>
<proteinExistence type="inferred from homology"/>
<evidence type="ECO:0000256" key="4">
    <source>
        <dbReference type="PROSITE-ProRule" id="PRU00354"/>
    </source>
</evidence>
<dbReference type="OrthoDB" id="178643at2"/>
<dbReference type="InterPro" id="IPR029063">
    <property type="entry name" value="SAM-dependent_MTases_sf"/>
</dbReference>
<dbReference type="Gene3D" id="1.20.1250.20">
    <property type="entry name" value="MFS general substrate transporter like domains"/>
    <property type="match status" value="1"/>
</dbReference>
<feature type="active site" description="Proton acceptor" evidence="4">
    <location>
        <position position="384"/>
    </location>
</feature>
<evidence type="ECO:0000256" key="5">
    <source>
        <dbReference type="SAM" id="Phobius"/>
    </source>
</evidence>
<feature type="domain" description="PABS" evidence="6">
    <location>
        <begin position="232"/>
        <end position="466"/>
    </location>
</feature>
<dbReference type="SUPFAM" id="SSF103473">
    <property type="entry name" value="MFS general substrate transporter"/>
    <property type="match status" value="1"/>
</dbReference>
<organism evidence="7 8">
    <name type="scientific">Prosthecobacter debontii</name>
    <dbReference type="NCBI Taxonomy" id="48467"/>
    <lineage>
        <taxon>Bacteria</taxon>
        <taxon>Pseudomonadati</taxon>
        <taxon>Verrucomicrobiota</taxon>
        <taxon>Verrucomicrobiia</taxon>
        <taxon>Verrucomicrobiales</taxon>
        <taxon>Verrucomicrobiaceae</taxon>
        <taxon>Prosthecobacter</taxon>
    </lineage>
</organism>
<evidence type="ECO:0000256" key="3">
    <source>
        <dbReference type="ARBA" id="ARBA00023115"/>
    </source>
</evidence>
<feature type="transmembrane region" description="Helical" evidence="5">
    <location>
        <begin position="26"/>
        <end position="46"/>
    </location>
</feature>
<keyword evidence="5" id="KW-0812">Transmembrane</keyword>
<reference evidence="8" key="1">
    <citation type="submission" date="2017-02" db="EMBL/GenBank/DDBJ databases">
        <authorList>
            <person name="Varghese N."/>
            <person name="Submissions S."/>
        </authorList>
    </citation>
    <scope>NUCLEOTIDE SEQUENCE [LARGE SCALE GENOMIC DNA]</scope>
    <source>
        <strain evidence="8">ATCC 700200</strain>
    </source>
</reference>
<dbReference type="Proteomes" id="UP000190774">
    <property type="component" value="Unassembled WGS sequence"/>
</dbReference>
<dbReference type="EMBL" id="FUYE01000028">
    <property type="protein sequence ID" value="SKB08597.1"/>
    <property type="molecule type" value="Genomic_DNA"/>
</dbReference>
<sequence length="521" mass="55996">MSKPASKASAAPVPTGSVSHTLSTRLFLGAACFFSGASMMVIEISAARLLAPLFGNSVYTWTALIGVILIAFSAGGFLGGRLADRRAGLDVLGWLLAAVAVLTFFIPALSTWFGPLFAKSGLIDGPVLFSLFLLAFPGALLGAVSPAAVRLYSLTTSDSHIGGAAGTISMLGSLGSFVGTFLSGFFLLGNFGVRSIFIGTAVLLLALGIIAFLLTGRGLGATTRAVSMGLVAGLVGALVKPVPAEGVIYEEESFYHRIQVTDEGVSPHRRRLLKLDSTHEGGMNPDTGELILGYQHYWRLAMLQDRPLQSALFIGAGAFGMPEEVSRTFPEATVDVAELDPAVIEVGHRFFNLDKHPKVQAHAGDARHYLRTHSDQKWDLIFGDAYNGVQAIPSHLATKEFFQLISDRLTPQGVYTMNVISAVQGDRAELLAGMLATLREVFPHLEVFAVQGPRNMNQNVIILASHQDVSRLIEDQSYPSASWQNRLLRTHVPRHYLPQNGVVFTDDFNPVDAIIARGLLR</sequence>
<dbReference type="NCBIfam" id="NF037959">
    <property type="entry name" value="MFS_SpdSyn"/>
    <property type="match status" value="1"/>
</dbReference>